<gene>
    <name evidence="5" type="ORF">NQ318_012365</name>
</gene>
<dbReference type="EMBL" id="JAPWTK010000507">
    <property type="protein sequence ID" value="KAJ8939125.1"/>
    <property type="molecule type" value="Genomic_DNA"/>
</dbReference>
<sequence>MAESKKKCRQYSVDYLKFGFIPSLSDKQLPMCIVCNKVLSNDAMKSSKLEDHLRRCHPDKIVWSKNKSIDKLKSLLPSLLYLFLSLTHRVIRHFSAVIFFSSTTRGVHLCSKAILAMKYISFEILKLISCYTVCKTETSRSLEQVTWFFSRYTVADFLAVGMQQHKFFKRELAVRRTDVSNSGFSLLVTASGERS</sequence>
<proteinExistence type="predicted"/>
<keyword evidence="2" id="KW-0863">Zinc-finger</keyword>
<comment type="caution">
    <text evidence="5">The sequence shown here is derived from an EMBL/GenBank/DDBJ whole genome shotgun (WGS) entry which is preliminary data.</text>
</comment>
<keyword evidence="3" id="KW-0862">Zinc</keyword>
<evidence type="ECO:0000256" key="2">
    <source>
        <dbReference type="ARBA" id="ARBA00022771"/>
    </source>
</evidence>
<dbReference type="InterPro" id="IPR003656">
    <property type="entry name" value="Znf_BED"/>
</dbReference>
<keyword evidence="1" id="KW-0479">Metal-binding</keyword>
<dbReference type="Proteomes" id="UP001162162">
    <property type="component" value="Unassembled WGS sequence"/>
</dbReference>
<evidence type="ECO:0000313" key="5">
    <source>
        <dbReference type="EMBL" id="KAJ8939125.1"/>
    </source>
</evidence>
<name>A0AAV8XJE0_9CUCU</name>
<organism evidence="5 6">
    <name type="scientific">Aromia moschata</name>
    <dbReference type="NCBI Taxonomy" id="1265417"/>
    <lineage>
        <taxon>Eukaryota</taxon>
        <taxon>Metazoa</taxon>
        <taxon>Ecdysozoa</taxon>
        <taxon>Arthropoda</taxon>
        <taxon>Hexapoda</taxon>
        <taxon>Insecta</taxon>
        <taxon>Pterygota</taxon>
        <taxon>Neoptera</taxon>
        <taxon>Endopterygota</taxon>
        <taxon>Coleoptera</taxon>
        <taxon>Polyphaga</taxon>
        <taxon>Cucujiformia</taxon>
        <taxon>Chrysomeloidea</taxon>
        <taxon>Cerambycidae</taxon>
        <taxon>Cerambycinae</taxon>
        <taxon>Callichromatini</taxon>
        <taxon>Aromia</taxon>
    </lineage>
</organism>
<dbReference type="AlphaFoldDB" id="A0AAV8XJE0"/>
<protein>
    <recommendedName>
        <fullName evidence="4">BED-type domain-containing protein</fullName>
    </recommendedName>
</protein>
<accession>A0AAV8XJE0</accession>
<dbReference type="Pfam" id="PF02892">
    <property type="entry name" value="zf-BED"/>
    <property type="match status" value="1"/>
</dbReference>
<dbReference type="GO" id="GO:0008270">
    <property type="term" value="F:zinc ion binding"/>
    <property type="evidence" value="ECO:0007669"/>
    <property type="project" value="UniProtKB-KW"/>
</dbReference>
<evidence type="ECO:0000256" key="3">
    <source>
        <dbReference type="ARBA" id="ARBA00022833"/>
    </source>
</evidence>
<dbReference type="GO" id="GO:0003677">
    <property type="term" value="F:DNA binding"/>
    <property type="evidence" value="ECO:0007669"/>
    <property type="project" value="InterPro"/>
</dbReference>
<evidence type="ECO:0000313" key="6">
    <source>
        <dbReference type="Proteomes" id="UP001162162"/>
    </source>
</evidence>
<evidence type="ECO:0000256" key="1">
    <source>
        <dbReference type="ARBA" id="ARBA00022723"/>
    </source>
</evidence>
<keyword evidence="6" id="KW-1185">Reference proteome</keyword>
<evidence type="ECO:0000259" key="4">
    <source>
        <dbReference type="Pfam" id="PF02892"/>
    </source>
</evidence>
<reference evidence="5" key="1">
    <citation type="journal article" date="2023" name="Insect Mol. Biol.">
        <title>Genome sequencing provides insights into the evolution of gene families encoding plant cell wall-degrading enzymes in longhorned beetles.</title>
        <authorList>
            <person name="Shin N.R."/>
            <person name="Okamura Y."/>
            <person name="Kirsch R."/>
            <person name="Pauchet Y."/>
        </authorList>
    </citation>
    <scope>NUCLEOTIDE SEQUENCE</scope>
    <source>
        <strain evidence="5">AMC_N1</strain>
    </source>
</reference>
<feature type="domain" description="BED-type" evidence="4">
    <location>
        <begin position="26"/>
        <end position="58"/>
    </location>
</feature>